<sequence length="34" mass="3925">MSQTDPNTQDVYFHPHNKDSEVSQNGSNKLNKTY</sequence>
<name>A0A382AS16_9ZZZZ</name>
<dbReference type="AlphaFoldDB" id="A0A382AS16"/>
<dbReference type="EMBL" id="UINC01026508">
    <property type="protein sequence ID" value="SVB04091.1"/>
    <property type="molecule type" value="Genomic_DNA"/>
</dbReference>
<reference evidence="2" key="1">
    <citation type="submission" date="2018-05" db="EMBL/GenBank/DDBJ databases">
        <authorList>
            <person name="Lanie J.A."/>
            <person name="Ng W.-L."/>
            <person name="Kazmierczak K.M."/>
            <person name="Andrzejewski T.M."/>
            <person name="Davidsen T.M."/>
            <person name="Wayne K.J."/>
            <person name="Tettelin H."/>
            <person name="Glass J.I."/>
            <person name="Rusch D."/>
            <person name="Podicherti R."/>
            <person name="Tsui H.-C.T."/>
            <person name="Winkler M.E."/>
        </authorList>
    </citation>
    <scope>NUCLEOTIDE SEQUENCE</scope>
</reference>
<accession>A0A382AS16</accession>
<organism evidence="2">
    <name type="scientific">marine metagenome</name>
    <dbReference type="NCBI Taxonomy" id="408172"/>
    <lineage>
        <taxon>unclassified sequences</taxon>
        <taxon>metagenomes</taxon>
        <taxon>ecological metagenomes</taxon>
    </lineage>
</organism>
<feature type="region of interest" description="Disordered" evidence="1">
    <location>
        <begin position="1"/>
        <end position="34"/>
    </location>
</feature>
<evidence type="ECO:0000313" key="2">
    <source>
        <dbReference type="EMBL" id="SVB04091.1"/>
    </source>
</evidence>
<gene>
    <name evidence="2" type="ORF">METZ01_LOCUS156945</name>
</gene>
<feature type="compositionally biased region" description="Polar residues" evidence="1">
    <location>
        <begin position="1"/>
        <end position="10"/>
    </location>
</feature>
<proteinExistence type="predicted"/>
<feature type="compositionally biased region" description="Polar residues" evidence="1">
    <location>
        <begin position="22"/>
        <end position="34"/>
    </location>
</feature>
<evidence type="ECO:0000256" key="1">
    <source>
        <dbReference type="SAM" id="MobiDB-lite"/>
    </source>
</evidence>
<protein>
    <submittedName>
        <fullName evidence="2">Uncharacterized protein</fullName>
    </submittedName>
</protein>